<dbReference type="Proteomes" id="UP000017981">
    <property type="component" value="Unassembled WGS sequence"/>
</dbReference>
<evidence type="ECO:0000259" key="11">
    <source>
        <dbReference type="PROSITE" id="PS50109"/>
    </source>
</evidence>
<dbReference type="AlphaFoldDB" id="T2IXN0"/>
<evidence type="ECO:0000313" key="13">
    <source>
        <dbReference type="EMBL" id="CCQ57758.1"/>
    </source>
</evidence>
<evidence type="ECO:0000256" key="10">
    <source>
        <dbReference type="SAM" id="Coils"/>
    </source>
</evidence>
<evidence type="ECO:0000256" key="3">
    <source>
        <dbReference type="ARBA" id="ARBA00022553"/>
    </source>
</evidence>
<dbReference type="GeneID" id="88768355"/>
<dbReference type="GO" id="GO:0000155">
    <property type="term" value="F:phosphorelay sensor kinase activity"/>
    <property type="evidence" value="ECO:0007669"/>
    <property type="project" value="InterPro"/>
</dbReference>
<dbReference type="GO" id="GO:0007234">
    <property type="term" value="P:osmosensory signaling via phosphorelay pathway"/>
    <property type="evidence" value="ECO:0007669"/>
    <property type="project" value="TreeGrafter"/>
</dbReference>
<name>T2IXN0_CROWT</name>
<dbReference type="InterPro" id="IPR004358">
    <property type="entry name" value="Sig_transdc_His_kin-like_C"/>
</dbReference>
<feature type="coiled-coil region" evidence="10">
    <location>
        <begin position="119"/>
        <end position="152"/>
    </location>
</feature>
<keyword evidence="7" id="KW-0067">ATP-binding</keyword>
<evidence type="ECO:0000256" key="5">
    <source>
        <dbReference type="ARBA" id="ARBA00022741"/>
    </source>
</evidence>
<dbReference type="InterPro" id="IPR036097">
    <property type="entry name" value="HisK_dim/P_sf"/>
</dbReference>
<evidence type="ECO:0000313" key="14">
    <source>
        <dbReference type="Proteomes" id="UP000017981"/>
    </source>
</evidence>
<dbReference type="Gene3D" id="3.40.50.2300">
    <property type="match status" value="1"/>
</dbReference>
<dbReference type="SUPFAM" id="SSF55874">
    <property type="entry name" value="ATPase domain of HSP90 chaperone/DNA topoisomerase II/histidine kinase"/>
    <property type="match status" value="1"/>
</dbReference>
<evidence type="ECO:0000256" key="4">
    <source>
        <dbReference type="ARBA" id="ARBA00022679"/>
    </source>
</evidence>
<dbReference type="SUPFAM" id="SSF47384">
    <property type="entry name" value="Homodimeric domain of signal transducing histidine kinase"/>
    <property type="match status" value="1"/>
</dbReference>
<sequence length="369" mass="42483">MNNRNEKKGDILIVDDIPENLQLLFTMLTKQGYEVRRVLSGKQALNVVKVEPPDLILLDIRMPELDGYEVCQRLKADETTQNIPVIFLSALNETFDKVTAFQVGGVDYISKPFQLQEVIIRVENQLNLLEMQRKLEEKNKELELVNKELEAFGYRVSHDLRNHLNVINSIIYLLSKKHGEKLDNVGLKNLKILEDESERMAEIIEDLWRLSESKSNYLDISLESFDLSGVVRKIVDRLKIKMKEKEKIVIIESDVYATGDEGLIKIAVENLLDNANKFTNKTEQPRIEFGQLQQQDQTVYFVKDNGVGFDTKKGNNLFTPFQRLHQEQEFPGTGIGLATVKRIIELHGGEIWYDAKVNQGTTFYFTFGE</sequence>
<keyword evidence="6" id="KW-0418">Kinase</keyword>
<comment type="caution">
    <text evidence="13">The sequence shown here is derived from an EMBL/GenBank/DDBJ whole genome shotgun (WGS) entry which is preliminary data.</text>
</comment>
<dbReference type="InterPro" id="IPR001789">
    <property type="entry name" value="Sig_transdc_resp-reg_receiver"/>
</dbReference>
<dbReference type="Pfam" id="PF02518">
    <property type="entry name" value="HATPase_c"/>
    <property type="match status" value="1"/>
</dbReference>
<dbReference type="SMART" id="SM00448">
    <property type="entry name" value="REC"/>
    <property type="match status" value="1"/>
</dbReference>
<evidence type="ECO:0000256" key="8">
    <source>
        <dbReference type="ARBA" id="ARBA00023012"/>
    </source>
</evidence>
<dbReference type="PANTHER" id="PTHR42878">
    <property type="entry name" value="TWO-COMPONENT HISTIDINE KINASE"/>
    <property type="match status" value="1"/>
</dbReference>
<dbReference type="SUPFAM" id="SSF52172">
    <property type="entry name" value="CheY-like"/>
    <property type="match status" value="1"/>
</dbReference>
<dbReference type="CDD" id="cd19920">
    <property type="entry name" value="REC_PA4781-like"/>
    <property type="match status" value="1"/>
</dbReference>
<accession>T2IXN0</accession>
<evidence type="ECO:0000256" key="9">
    <source>
        <dbReference type="PROSITE-ProRule" id="PRU00169"/>
    </source>
</evidence>
<dbReference type="PROSITE" id="PS50109">
    <property type="entry name" value="HIS_KIN"/>
    <property type="match status" value="1"/>
</dbReference>
<gene>
    <name evidence="13" type="ORF">CWATWH0005_887</name>
</gene>
<dbReference type="PRINTS" id="PR00344">
    <property type="entry name" value="BCTRLSENSOR"/>
</dbReference>
<dbReference type="InterPro" id="IPR011006">
    <property type="entry name" value="CheY-like_superfamily"/>
</dbReference>
<evidence type="ECO:0000256" key="7">
    <source>
        <dbReference type="ARBA" id="ARBA00022840"/>
    </source>
</evidence>
<dbReference type="GO" id="GO:0030295">
    <property type="term" value="F:protein kinase activator activity"/>
    <property type="evidence" value="ECO:0007669"/>
    <property type="project" value="TreeGrafter"/>
</dbReference>
<protein>
    <recommendedName>
        <fullName evidence="2">histidine kinase</fullName>
        <ecNumber evidence="2">2.7.13.3</ecNumber>
    </recommendedName>
</protein>
<organism evidence="13 14">
    <name type="scientific">Crocosphaera watsonii WH 0005</name>
    <dbReference type="NCBI Taxonomy" id="423472"/>
    <lineage>
        <taxon>Bacteria</taxon>
        <taxon>Bacillati</taxon>
        <taxon>Cyanobacteriota</taxon>
        <taxon>Cyanophyceae</taxon>
        <taxon>Oscillatoriophycideae</taxon>
        <taxon>Chroococcales</taxon>
        <taxon>Aphanothecaceae</taxon>
        <taxon>Crocosphaera</taxon>
    </lineage>
</organism>
<dbReference type="GO" id="GO:0005524">
    <property type="term" value="F:ATP binding"/>
    <property type="evidence" value="ECO:0007669"/>
    <property type="project" value="UniProtKB-KW"/>
</dbReference>
<dbReference type="PROSITE" id="PS50110">
    <property type="entry name" value="RESPONSE_REGULATORY"/>
    <property type="match status" value="1"/>
</dbReference>
<feature type="domain" description="Histidine kinase" evidence="11">
    <location>
        <begin position="155"/>
        <end position="369"/>
    </location>
</feature>
<reference evidence="13 14" key="2">
    <citation type="submission" date="2013-09" db="EMBL/GenBank/DDBJ databases">
        <title>Whole genome comparison of six Crocosphaera watsonii strains with differing phenotypes.</title>
        <authorList>
            <person name="Bench S.R."/>
            <person name="Heller P."/>
            <person name="Frank I."/>
            <person name="Arciniega M."/>
            <person name="Shilova I.N."/>
            <person name="Zehr J.P."/>
        </authorList>
    </citation>
    <scope>NUCLEOTIDE SEQUENCE [LARGE SCALE GENOMIC DNA]</scope>
    <source>
        <strain evidence="13 14">WH 0005</strain>
    </source>
</reference>
<keyword evidence="4" id="KW-0808">Transferase</keyword>
<evidence type="ECO:0000256" key="1">
    <source>
        <dbReference type="ARBA" id="ARBA00000085"/>
    </source>
</evidence>
<dbReference type="RefSeq" id="WP_021833620.1">
    <property type="nucleotide sequence ID" value="NZ_CAQL01000888.1"/>
</dbReference>
<dbReference type="InterPro" id="IPR003594">
    <property type="entry name" value="HATPase_dom"/>
</dbReference>
<dbReference type="GO" id="GO:0000156">
    <property type="term" value="F:phosphorelay response regulator activity"/>
    <property type="evidence" value="ECO:0007669"/>
    <property type="project" value="TreeGrafter"/>
</dbReference>
<dbReference type="EC" id="2.7.13.3" evidence="2"/>
<dbReference type="PANTHER" id="PTHR42878:SF15">
    <property type="entry name" value="BACTERIOPHYTOCHROME"/>
    <property type="match status" value="1"/>
</dbReference>
<dbReference type="InterPro" id="IPR003661">
    <property type="entry name" value="HisK_dim/P_dom"/>
</dbReference>
<dbReference type="InterPro" id="IPR005467">
    <property type="entry name" value="His_kinase_dom"/>
</dbReference>
<proteinExistence type="predicted"/>
<reference evidence="13 14" key="1">
    <citation type="submission" date="2013-01" db="EMBL/GenBank/DDBJ databases">
        <authorList>
            <person name="Bench S."/>
        </authorList>
    </citation>
    <scope>NUCLEOTIDE SEQUENCE [LARGE SCALE GENOMIC DNA]</scope>
    <source>
        <strain evidence="13 14">WH 0005</strain>
    </source>
</reference>
<dbReference type="Pfam" id="PF00512">
    <property type="entry name" value="HisKA"/>
    <property type="match status" value="1"/>
</dbReference>
<evidence type="ECO:0000256" key="6">
    <source>
        <dbReference type="ARBA" id="ARBA00022777"/>
    </source>
</evidence>
<dbReference type="Pfam" id="PF00072">
    <property type="entry name" value="Response_reg"/>
    <property type="match status" value="1"/>
</dbReference>
<keyword evidence="10" id="KW-0175">Coiled coil</keyword>
<comment type="catalytic activity">
    <reaction evidence="1">
        <text>ATP + protein L-histidine = ADP + protein N-phospho-L-histidine.</text>
        <dbReference type="EC" id="2.7.13.3"/>
    </reaction>
</comment>
<dbReference type="Gene3D" id="1.10.287.130">
    <property type="match status" value="1"/>
</dbReference>
<dbReference type="EMBL" id="CAQL01000888">
    <property type="protein sequence ID" value="CCQ57758.1"/>
    <property type="molecule type" value="Genomic_DNA"/>
</dbReference>
<dbReference type="FunFam" id="3.40.50.2300:FF:000121">
    <property type="entry name" value="Sensor histidine kinase RcsC"/>
    <property type="match status" value="1"/>
</dbReference>
<keyword evidence="8" id="KW-0902">Two-component regulatory system</keyword>
<dbReference type="InterPro" id="IPR050351">
    <property type="entry name" value="BphY/WalK/GraS-like"/>
</dbReference>
<evidence type="ECO:0000259" key="12">
    <source>
        <dbReference type="PROSITE" id="PS50110"/>
    </source>
</evidence>
<evidence type="ECO:0000256" key="2">
    <source>
        <dbReference type="ARBA" id="ARBA00012438"/>
    </source>
</evidence>
<dbReference type="CDD" id="cd00082">
    <property type="entry name" value="HisKA"/>
    <property type="match status" value="1"/>
</dbReference>
<dbReference type="InterPro" id="IPR036890">
    <property type="entry name" value="HATPase_C_sf"/>
</dbReference>
<feature type="domain" description="Response regulatory" evidence="12">
    <location>
        <begin position="10"/>
        <end position="126"/>
    </location>
</feature>
<keyword evidence="3 9" id="KW-0597">Phosphoprotein</keyword>
<dbReference type="Gene3D" id="3.30.565.10">
    <property type="entry name" value="Histidine kinase-like ATPase, C-terminal domain"/>
    <property type="match status" value="1"/>
</dbReference>
<feature type="modified residue" description="4-aspartylphosphate" evidence="9">
    <location>
        <position position="59"/>
    </location>
</feature>
<keyword evidence="5" id="KW-0547">Nucleotide-binding</keyword>
<dbReference type="SMART" id="SM00387">
    <property type="entry name" value="HATPase_c"/>
    <property type="match status" value="1"/>
</dbReference>
<dbReference type="FunFam" id="3.30.565.10:FF:000006">
    <property type="entry name" value="Sensor histidine kinase WalK"/>
    <property type="match status" value="1"/>
</dbReference>